<feature type="binding site" evidence="5">
    <location>
        <begin position="145"/>
        <end position="149"/>
    </location>
    <ligand>
        <name>substrate</name>
    </ligand>
</feature>
<comment type="function">
    <text evidence="5">The physiological role of BioH is to remove the methyl group introduced by BioC when the pimeloyl moiety is complete. It allows to synthesize pimeloyl-ACP via the fatty acid synthetic pathway through the hydrolysis of the ester bonds of pimeloyl-ACP esters.</text>
</comment>
<keyword evidence="4 5" id="KW-0378">Hydrolase</keyword>
<keyword evidence="2 5" id="KW-0963">Cytoplasm</keyword>
<evidence type="ECO:0000256" key="5">
    <source>
        <dbReference type="HAMAP-Rule" id="MF_01260"/>
    </source>
</evidence>
<comment type="subcellular location">
    <subcellularLocation>
        <location evidence="5">Cytoplasm</location>
    </subcellularLocation>
</comment>
<dbReference type="Gene3D" id="3.40.50.1820">
    <property type="entry name" value="alpha/beta hydrolase"/>
    <property type="match status" value="1"/>
</dbReference>
<keyword evidence="1 5" id="KW-0719">Serine esterase</keyword>
<dbReference type="Proteomes" id="UP001595462">
    <property type="component" value="Unassembled WGS sequence"/>
</dbReference>
<feature type="active site" evidence="5">
    <location>
        <position position="236"/>
    </location>
</feature>
<dbReference type="PRINTS" id="PR00111">
    <property type="entry name" value="ABHYDROLASE"/>
</dbReference>
<evidence type="ECO:0000313" key="7">
    <source>
        <dbReference type="EMBL" id="MFC3102661.1"/>
    </source>
</evidence>
<sequence>MTLTVTSRGSGPDVVFLHGWGLSSRIWQPLADRLAPTLRCHLVDLPGHGQSPDGYAGLNNWVDAVAETVDRAVDGPAVYVGWSLGGLVSLGMAARHPQRLRATALIAALPRMVRAPDWPWGLKSNAIEATRRGLAEDFATTLSEFLMQQVLGEPGAARAVRSLRNDLIDRPPKRDGLERGLDILFEADFRPALPDLRVPSLWVGGARDRMAHPDGMAWASEQAPDGEHWRVERAAHAPFISHEKRVADRIRAFVDALDAGA</sequence>
<reference evidence="8" key="1">
    <citation type="journal article" date="2019" name="Int. J. Syst. Evol. Microbiol.">
        <title>The Global Catalogue of Microorganisms (GCM) 10K type strain sequencing project: providing services to taxonomists for standard genome sequencing and annotation.</title>
        <authorList>
            <consortium name="The Broad Institute Genomics Platform"/>
            <consortium name="The Broad Institute Genome Sequencing Center for Infectious Disease"/>
            <person name="Wu L."/>
            <person name="Ma J."/>
        </authorList>
    </citation>
    <scope>NUCLEOTIDE SEQUENCE [LARGE SCALE GENOMIC DNA]</scope>
    <source>
        <strain evidence="8">KCTC 52640</strain>
    </source>
</reference>
<dbReference type="InterPro" id="IPR000073">
    <property type="entry name" value="AB_hydrolase_1"/>
</dbReference>
<evidence type="ECO:0000313" key="8">
    <source>
        <dbReference type="Proteomes" id="UP001595462"/>
    </source>
</evidence>
<comment type="similarity">
    <text evidence="5">Belongs to the AB hydrolase superfamily. Carboxylesterase BioH family.</text>
</comment>
<keyword evidence="8" id="KW-1185">Reference proteome</keyword>
<proteinExistence type="inferred from homology"/>
<evidence type="ECO:0000256" key="3">
    <source>
        <dbReference type="ARBA" id="ARBA00022756"/>
    </source>
</evidence>
<dbReference type="NCBIfam" id="TIGR01738">
    <property type="entry name" value="bioH"/>
    <property type="match status" value="1"/>
</dbReference>
<dbReference type="InterPro" id="IPR050228">
    <property type="entry name" value="Carboxylesterase_BioH"/>
</dbReference>
<dbReference type="RefSeq" id="WP_380685936.1">
    <property type="nucleotide sequence ID" value="NZ_JBHRSS010000001.1"/>
</dbReference>
<gene>
    <name evidence="5 7" type="primary">bioH</name>
    <name evidence="7" type="ORF">ACFOSU_02015</name>
</gene>
<evidence type="ECO:0000256" key="4">
    <source>
        <dbReference type="ARBA" id="ARBA00022801"/>
    </source>
</evidence>
<dbReference type="HAMAP" id="MF_01260">
    <property type="entry name" value="Carboxylester"/>
    <property type="match status" value="1"/>
</dbReference>
<dbReference type="PANTHER" id="PTHR43194:SF5">
    <property type="entry name" value="PIMELOYL-[ACYL-CARRIER PROTEIN] METHYL ESTER ESTERASE"/>
    <property type="match status" value="1"/>
</dbReference>
<name>A0ABV7EMF9_9GAMM</name>
<feature type="binding site" evidence="5">
    <location>
        <position position="236"/>
    </location>
    <ligand>
        <name>substrate</name>
    </ligand>
</feature>
<dbReference type="PANTHER" id="PTHR43194">
    <property type="entry name" value="HYDROLASE ALPHA/BETA FOLD FAMILY"/>
    <property type="match status" value="1"/>
</dbReference>
<accession>A0ABV7EMF9</accession>
<protein>
    <recommendedName>
        <fullName evidence="5">Pimeloyl-[acyl-carrier protein] methyl ester esterase</fullName>
        <ecNumber evidence="5">3.1.1.85</ecNumber>
    </recommendedName>
    <alternativeName>
        <fullName evidence="5">Biotin synthesis protein BioH</fullName>
    </alternativeName>
    <alternativeName>
        <fullName evidence="5">Carboxylesterase BioH</fullName>
    </alternativeName>
</protein>
<comment type="caution">
    <text evidence="7">The sequence shown here is derived from an EMBL/GenBank/DDBJ whole genome shotgun (WGS) entry which is preliminary data.</text>
</comment>
<organism evidence="7 8">
    <name type="scientific">Salinisphaera aquimarina</name>
    <dbReference type="NCBI Taxonomy" id="2094031"/>
    <lineage>
        <taxon>Bacteria</taxon>
        <taxon>Pseudomonadati</taxon>
        <taxon>Pseudomonadota</taxon>
        <taxon>Gammaproteobacteria</taxon>
        <taxon>Salinisphaerales</taxon>
        <taxon>Salinisphaeraceae</taxon>
        <taxon>Salinisphaera</taxon>
    </lineage>
</organism>
<evidence type="ECO:0000256" key="2">
    <source>
        <dbReference type="ARBA" id="ARBA00022490"/>
    </source>
</evidence>
<dbReference type="EMBL" id="JBHRSS010000001">
    <property type="protein sequence ID" value="MFC3102661.1"/>
    <property type="molecule type" value="Genomic_DNA"/>
</dbReference>
<feature type="binding site" evidence="5">
    <location>
        <begin position="83"/>
        <end position="84"/>
    </location>
    <ligand>
        <name>substrate</name>
    </ligand>
</feature>
<evidence type="ECO:0000256" key="1">
    <source>
        <dbReference type="ARBA" id="ARBA00022487"/>
    </source>
</evidence>
<dbReference type="InterPro" id="IPR010076">
    <property type="entry name" value="BioH"/>
</dbReference>
<dbReference type="SUPFAM" id="SSF53474">
    <property type="entry name" value="alpha/beta-Hydrolases"/>
    <property type="match status" value="1"/>
</dbReference>
<dbReference type="Pfam" id="PF00561">
    <property type="entry name" value="Abhydrolase_1"/>
    <property type="match status" value="1"/>
</dbReference>
<feature type="domain" description="AB hydrolase-1" evidence="6">
    <location>
        <begin position="14"/>
        <end position="242"/>
    </location>
</feature>
<comment type="subunit">
    <text evidence="5">Monomer.</text>
</comment>
<comment type="pathway">
    <text evidence="5">Cofactor biosynthesis; biotin biosynthesis.</text>
</comment>
<feature type="active site" evidence="5">
    <location>
        <position position="208"/>
    </location>
</feature>
<dbReference type="InterPro" id="IPR029058">
    <property type="entry name" value="AB_hydrolase_fold"/>
</dbReference>
<evidence type="ECO:0000259" key="6">
    <source>
        <dbReference type="Pfam" id="PF00561"/>
    </source>
</evidence>
<dbReference type="EC" id="3.1.1.85" evidence="5"/>
<feature type="active site" description="Nucleophile" evidence="5">
    <location>
        <position position="83"/>
    </location>
</feature>
<keyword evidence="3 5" id="KW-0093">Biotin biosynthesis</keyword>
<dbReference type="GO" id="GO:0090499">
    <property type="term" value="F:pimelyl-[acyl-carrier protein] methyl ester esterase activity"/>
    <property type="evidence" value="ECO:0007669"/>
    <property type="project" value="UniProtKB-EC"/>
</dbReference>
<comment type="catalytic activity">
    <reaction evidence="5">
        <text>6-carboxyhexanoyl-[ACP] methyl ester + H2O = 6-carboxyhexanoyl-[ACP] + methanol + H(+)</text>
        <dbReference type="Rhea" id="RHEA:42700"/>
        <dbReference type="Rhea" id="RHEA-COMP:9955"/>
        <dbReference type="Rhea" id="RHEA-COMP:10186"/>
        <dbReference type="ChEBI" id="CHEBI:15377"/>
        <dbReference type="ChEBI" id="CHEBI:15378"/>
        <dbReference type="ChEBI" id="CHEBI:17790"/>
        <dbReference type="ChEBI" id="CHEBI:78846"/>
        <dbReference type="ChEBI" id="CHEBI:82735"/>
        <dbReference type="EC" id="3.1.1.85"/>
    </reaction>
</comment>
<feature type="binding site" evidence="5">
    <location>
        <position position="20"/>
    </location>
    <ligand>
        <name>substrate</name>
    </ligand>
</feature>